<reference evidence="5 6" key="1">
    <citation type="journal article" date="2017" name="Front. Genet.">
        <title>Draft sequencing of the heterozygous diploid genome of Satsuma (Citrus unshiu Marc.) using a hybrid assembly approach.</title>
        <authorList>
            <person name="Shimizu T."/>
            <person name="Tanizawa Y."/>
            <person name="Mochizuki T."/>
            <person name="Nagasaki H."/>
            <person name="Yoshioka T."/>
            <person name="Toyoda A."/>
            <person name="Fujiyama A."/>
            <person name="Kaminuma E."/>
            <person name="Nakamura Y."/>
        </authorList>
    </citation>
    <scope>NUCLEOTIDE SEQUENCE [LARGE SCALE GENOMIC DNA]</scope>
    <source>
        <strain evidence="6">cv. Miyagawa wase</strain>
    </source>
</reference>
<feature type="region of interest" description="Disordered" evidence="4">
    <location>
        <begin position="427"/>
        <end position="450"/>
    </location>
</feature>
<dbReference type="GO" id="GO:0006261">
    <property type="term" value="P:DNA-templated DNA replication"/>
    <property type="evidence" value="ECO:0007669"/>
    <property type="project" value="TreeGrafter"/>
</dbReference>
<sequence>MSSFSSSSASSSSSLHEVILTSSPEGPITAYNPSSGAILAHFSGSRSPRRGLTFAGKPFIAASHISPTTGSGSVHLYNLWSSTPLHNIPVPEPVAPLATTADGSYLFTGGLSGNVYAISVPKGDILRSFSAHDKPVSCLKISPDGSLLISGGDDGVIATVPIFQLVDEHTDDKNPDDLMLQKFVAHNDSVTAITCCMGSCNSIIISCSMDYTCKFWRLLNGTHLSTVTFPCAIMGLALDPTETDFFAAGSDGLIYKGLLKYQSRQQMHKGQELVTLANRHDGVVVSVMMMNEGKNLVSAAEDGSVYIWEIEKRQVVMVLKNELAGSISEMVIATGIGGSQLENVMTVAEKDRSKAIDMLESAIAMYERLLELILKEAIAMAGTAASNTIEKEKDGIKMFLLGGGWGGVESLFSEISMPRTSILLGTRDRPNLIGEPNESQSRPDYVLRKH</sequence>
<dbReference type="InterPro" id="IPR011047">
    <property type="entry name" value="Quinoprotein_ADH-like_sf"/>
</dbReference>
<dbReference type="PANTHER" id="PTHR18763">
    <property type="entry name" value="WD-REPEAT PROTEIN 18"/>
    <property type="match status" value="1"/>
</dbReference>
<dbReference type="PANTHER" id="PTHR18763:SF3">
    <property type="entry name" value="OS09G0477800 PROTEIN"/>
    <property type="match status" value="1"/>
</dbReference>
<dbReference type="SMART" id="SM00320">
    <property type="entry name" value="WD40"/>
    <property type="match status" value="4"/>
</dbReference>
<dbReference type="GO" id="GO:0120330">
    <property type="term" value="C:rixosome complex"/>
    <property type="evidence" value="ECO:0007669"/>
    <property type="project" value="TreeGrafter"/>
</dbReference>
<evidence type="ECO:0000256" key="1">
    <source>
        <dbReference type="ARBA" id="ARBA00022574"/>
    </source>
</evidence>
<keyword evidence="6" id="KW-1185">Reference proteome</keyword>
<dbReference type="SUPFAM" id="SSF50998">
    <property type="entry name" value="Quinoprotein alcohol dehydrogenase-like"/>
    <property type="match status" value="1"/>
</dbReference>
<gene>
    <name evidence="5" type="ORF">CUMW_254360</name>
</gene>
<dbReference type="InterPro" id="IPR019775">
    <property type="entry name" value="WD40_repeat_CS"/>
</dbReference>
<dbReference type="PROSITE" id="PS50082">
    <property type="entry name" value="WD_REPEATS_2"/>
    <property type="match status" value="2"/>
</dbReference>
<organism evidence="5 6">
    <name type="scientific">Citrus unshiu</name>
    <name type="common">Satsuma mandarin</name>
    <name type="synonym">Citrus nobilis var. unshiu</name>
    <dbReference type="NCBI Taxonomy" id="55188"/>
    <lineage>
        <taxon>Eukaryota</taxon>
        <taxon>Viridiplantae</taxon>
        <taxon>Streptophyta</taxon>
        <taxon>Embryophyta</taxon>
        <taxon>Tracheophyta</taxon>
        <taxon>Spermatophyta</taxon>
        <taxon>Magnoliopsida</taxon>
        <taxon>eudicotyledons</taxon>
        <taxon>Gunneridae</taxon>
        <taxon>Pentapetalae</taxon>
        <taxon>rosids</taxon>
        <taxon>malvids</taxon>
        <taxon>Sapindales</taxon>
        <taxon>Rutaceae</taxon>
        <taxon>Aurantioideae</taxon>
        <taxon>Citrus</taxon>
    </lineage>
</organism>
<dbReference type="Gene3D" id="2.130.10.10">
    <property type="entry name" value="YVTN repeat-like/Quinoprotein amine dehydrogenase"/>
    <property type="match status" value="2"/>
</dbReference>
<evidence type="ECO:0000256" key="2">
    <source>
        <dbReference type="ARBA" id="ARBA00022737"/>
    </source>
</evidence>
<proteinExistence type="predicted"/>
<dbReference type="InterPro" id="IPR045227">
    <property type="entry name" value="WDR18/Ipi3/RID3"/>
</dbReference>
<dbReference type="PROSITE" id="PS50294">
    <property type="entry name" value="WD_REPEATS_REGION"/>
    <property type="match status" value="2"/>
</dbReference>
<dbReference type="InterPro" id="IPR001680">
    <property type="entry name" value="WD40_rpt"/>
</dbReference>
<evidence type="ECO:0000256" key="4">
    <source>
        <dbReference type="SAM" id="MobiDB-lite"/>
    </source>
</evidence>
<dbReference type="PROSITE" id="PS00678">
    <property type="entry name" value="WD_REPEATS_1"/>
    <property type="match status" value="1"/>
</dbReference>
<dbReference type="STRING" id="55188.A0A2H5QRC5"/>
<accession>A0A2H5QRC5</accession>
<dbReference type="AlphaFoldDB" id="A0A2H5QRC5"/>
<keyword evidence="2" id="KW-0677">Repeat</keyword>
<name>A0A2H5QRC5_CITUN</name>
<evidence type="ECO:0000256" key="3">
    <source>
        <dbReference type="PROSITE-ProRule" id="PRU00221"/>
    </source>
</evidence>
<comment type="caution">
    <text evidence="5">The sequence shown here is derived from an EMBL/GenBank/DDBJ whole genome shotgun (WGS) entry which is preliminary data.</text>
</comment>
<feature type="repeat" description="WD" evidence="3">
    <location>
        <begin position="129"/>
        <end position="157"/>
    </location>
</feature>
<dbReference type="InterPro" id="IPR015943">
    <property type="entry name" value="WD40/YVTN_repeat-like_dom_sf"/>
</dbReference>
<dbReference type="Pfam" id="PF00400">
    <property type="entry name" value="WD40"/>
    <property type="match status" value="3"/>
</dbReference>
<dbReference type="EMBL" id="BDQV01000664">
    <property type="protein sequence ID" value="GAY67161.1"/>
    <property type="molecule type" value="Genomic_DNA"/>
</dbReference>
<evidence type="ECO:0000313" key="5">
    <source>
        <dbReference type="EMBL" id="GAY67161.1"/>
    </source>
</evidence>
<keyword evidence="1 3" id="KW-0853">WD repeat</keyword>
<dbReference type="GO" id="GO:0006364">
    <property type="term" value="P:rRNA processing"/>
    <property type="evidence" value="ECO:0007669"/>
    <property type="project" value="TreeGrafter"/>
</dbReference>
<protein>
    <submittedName>
        <fullName evidence="5">Uncharacterized protein</fullName>
    </submittedName>
</protein>
<feature type="repeat" description="WD" evidence="3">
    <location>
        <begin position="277"/>
        <end position="318"/>
    </location>
</feature>
<evidence type="ECO:0000313" key="6">
    <source>
        <dbReference type="Proteomes" id="UP000236630"/>
    </source>
</evidence>
<dbReference type="Proteomes" id="UP000236630">
    <property type="component" value="Unassembled WGS sequence"/>
</dbReference>
<dbReference type="GO" id="GO:0005656">
    <property type="term" value="C:nuclear pre-replicative complex"/>
    <property type="evidence" value="ECO:0007669"/>
    <property type="project" value="TreeGrafter"/>
</dbReference>